<reference evidence="2 3" key="1">
    <citation type="journal article" date="2008" name="Nature">
        <title>The genome of Laccaria bicolor provides insights into mycorrhizal symbiosis.</title>
        <authorList>
            <person name="Martin F."/>
            <person name="Aerts A."/>
            <person name="Ahren D."/>
            <person name="Brun A."/>
            <person name="Danchin E.G.J."/>
            <person name="Duchaussoy F."/>
            <person name="Gibon J."/>
            <person name="Kohler A."/>
            <person name="Lindquist E."/>
            <person name="Pereda V."/>
            <person name="Salamov A."/>
            <person name="Shapiro H.J."/>
            <person name="Wuyts J."/>
            <person name="Blaudez D."/>
            <person name="Buee M."/>
            <person name="Brokstein P."/>
            <person name="Canbaeck B."/>
            <person name="Cohen D."/>
            <person name="Courty P.E."/>
            <person name="Coutinho P.M."/>
            <person name="Delaruelle C."/>
            <person name="Detter J.C."/>
            <person name="Deveau A."/>
            <person name="DiFazio S."/>
            <person name="Duplessis S."/>
            <person name="Fraissinet-Tachet L."/>
            <person name="Lucic E."/>
            <person name="Frey-Klett P."/>
            <person name="Fourrey C."/>
            <person name="Feussner I."/>
            <person name="Gay G."/>
            <person name="Grimwood J."/>
            <person name="Hoegger P.J."/>
            <person name="Jain P."/>
            <person name="Kilaru S."/>
            <person name="Labbe J."/>
            <person name="Lin Y.C."/>
            <person name="Legue V."/>
            <person name="Le Tacon F."/>
            <person name="Marmeisse R."/>
            <person name="Melayah D."/>
            <person name="Montanini B."/>
            <person name="Muratet M."/>
            <person name="Nehls U."/>
            <person name="Niculita-Hirzel H."/>
            <person name="Oudot-Le Secq M.P."/>
            <person name="Peter M."/>
            <person name="Quesneville H."/>
            <person name="Rajashekar B."/>
            <person name="Reich M."/>
            <person name="Rouhier N."/>
            <person name="Schmutz J."/>
            <person name="Yin T."/>
            <person name="Chalot M."/>
            <person name="Henrissat B."/>
            <person name="Kuees U."/>
            <person name="Lucas S."/>
            <person name="Van de Peer Y."/>
            <person name="Podila G.K."/>
            <person name="Polle A."/>
            <person name="Pukkila P.J."/>
            <person name="Richardson P.M."/>
            <person name="Rouze P."/>
            <person name="Sanders I.R."/>
            <person name="Stajich J.E."/>
            <person name="Tunlid A."/>
            <person name="Tuskan G."/>
            <person name="Grigoriev I.V."/>
        </authorList>
    </citation>
    <scope>NUCLEOTIDE SEQUENCE [LARGE SCALE GENOMIC DNA]</scope>
    <source>
        <strain evidence="3">S238N-H82 / ATCC MYA-4686</strain>
    </source>
</reference>
<dbReference type="RefSeq" id="XP_001878022.1">
    <property type="nucleotide sequence ID" value="XM_001877987.1"/>
</dbReference>
<feature type="compositionally biased region" description="Polar residues" evidence="1">
    <location>
        <begin position="346"/>
        <end position="361"/>
    </location>
</feature>
<dbReference type="GeneID" id="6073718"/>
<protein>
    <submittedName>
        <fullName evidence="2">Predicted protein</fullName>
    </submittedName>
</protein>
<dbReference type="Proteomes" id="UP000001194">
    <property type="component" value="Unassembled WGS sequence"/>
</dbReference>
<gene>
    <name evidence="2" type="ORF">LACBIDRAFT_315416</name>
</gene>
<dbReference type="HOGENOM" id="CLU_518861_0_0_1"/>
<dbReference type="KEGG" id="lbc:LACBIDRAFT_315416"/>
<evidence type="ECO:0000313" key="2">
    <source>
        <dbReference type="EMBL" id="EDR10721.1"/>
    </source>
</evidence>
<evidence type="ECO:0000313" key="3">
    <source>
        <dbReference type="Proteomes" id="UP000001194"/>
    </source>
</evidence>
<dbReference type="InParanoid" id="B0D2C2"/>
<keyword evidence="3" id="KW-1185">Reference proteome</keyword>
<dbReference type="AlphaFoldDB" id="B0D2C2"/>
<dbReference type="OrthoDB" id="3235325at2759"/>
<name>B0D2C2_LACBS</name>
<sequence>MDASSDLLQRSSHLGWSQTYLTDNAVDRSHSSSYSSNSPLEDSRLQRLFVGHQDNRSLREEIRKLKEQNLILKTENQTINRLYQTLASSLPGAILSMQPCNIDMSNGLSNPPTIPSSNSMQGETLDQRQYPKIRYWFKQAWSDQQKQDIGITKIGKSSTRAGGKKSTPGQNITMRYVEDQFGMVVDGYRASEMRKCARSIWNCLAQSGKAPKKWGKVDIETSQQYRCEMCSCFPELRLCAYDWKADQIATDNYPNWALHNLENHVVKQEDGDPRLLSVKRRELSELPEPAGKKMRIASPAPSVTNSINDHSDSMLSSNRCLVPPATSTFTQEKTALKIGDTRLQHATTASRSNTPALTVSPPSDDWELSTSVNGTVHERESETPASINTDQDLEGSDTQVDMLIRSVGTSAYPAPSLQSAFSSHVPNQLSVSLASTPQMPPTPLRDDPRAAVSPQEKPASLTGPIDGSTSCEKEIGADSSSSPVSSIAQQPLPPFSDVCARSSNTKSSSSSDLALSQPLAPVSTMRASMSCKETRSDSVNSSSYLQPLVLPPSGAAVVPPVRAPVPGPVQESRAHKPKVTKFRPGPAHTARNICGREWLKTNPSGTKDDFNKYFSGLSPEQKKVPFQLYEQIHA</sequence>
<feature type="region of interest" description="Disordered" evidence="1">
    <location>
        <begin position="433"/>
        <end position="517"/>
    </location>
</feature>
<feature type="region of interest" description="Disordered" evidence="1">
    <location>
        <begin position="346"/>
        <end position="395"/>
    </location>
</feature>
<evidence type="ECO:0000256" key="1">
    <source>
        <dbReference type="SAM" id="MobiDB-lite"/>
    </source>
</evidence>
<feature type="compositionally biased region" description="Low complexity" evidence="1">
    <location>
        <begin position="500"/>
        <end position="517"/>
    </location>
</feature>
<organism evidence="3">
    <name type="scientific">Laccaria bicolor (strain S238N-H82 / ATCC MYA-4686)</name>
    <name type="common">Bicoloured deceiver</name>
    <name type="synonym">Laccaria laccata var. bicolor</name>
    <dbReference type="NCBI Taxonomy" id="486041"/>
    <lineage>
        <taxon>Eukaryota</taxon>
        <taxon>Fungi</taxon>
        <taxon>Dikarya</taxon>
        <taxon>Basidiomycota</taxon>
        <taxon>Agaricomycotina</taxon>
        <taxon>Agaricomycetes</taxon>
        <taxon>Agaricomycetidae</taxon>
        <taxon>Agaricales</taxon>
        <taxon>Agaricineae</taxon>
        <taxon>Hydnangiaceae</taxon>
        <taxon>Laccaria</taxon>
    </lineage>
</organism>
<accession>B0D2C2</accession>
<proteinExistence type="predicted"/>
<feature type="region of interest" description="Disordered" evidence="1">
    <location>
        <begin position="562"/>
        <end position="590"/>
    </location>
</feature>
<dbReference type="EMBL" id="DS547096">
    <property type="protein sequence ID" value="EDR10721.1"/>
    <property type="molecule type" value="Genomic_DNA"/>
</dbReference>